<evidence type="ECO:0000313" key="2">
    <source>
        <dbReference type="Proteomes" id="UP000807785"/>
    </source>
</evidence>
<evidence type="ECO:0000313" key="1">
    <source>
        <dbReference type="EMBL" id="MBK6972668.1"/>
    </source>
</evidence>
<comment type="caution">
    <text evidence="1">The sequence shown here is derived from an EMBL/GenBank/DDBJ whole genome shotgun (WGS) entry which is preliminary data.</text>
</comment>
<sequence>MATLRGSLGEANLGRLVVLREAAGLVTDLVGSEQPVFAWLVHALGSPIVMGGQAQRTLYVADADLVPVGEVPEVRLRMIIEAQNETDFDAALAEAAAIIDVKQIDDKELASLLEKAAEQAFLAHSLALVATPVALREMGFRSMAGSEEALQFKRAHAGVELRIDATADWLANWRLTGISHSARHAQYSEKLLPNEVARGKVFLAVLQIWREAFGNAGMPECLELAVLYERHQASMNRIHVRRPVLTVDPKVFRAILRWMQEQEHKLLDPQGDVTLAFSDGLLRLATGNVAYGCAAWGDWVDDCVVVRQDLLALSGPLARARQIRIEQAADHLGINGLVLHRSPHSIVP</sequence>
<proteinExistence type="predicted"/>
<dbReference type="EMBL" id="JADJEV010000003">
    <property type="protein sequence ID" value="MBK6972668.1"/>
    <property type="molecule type" value="Genomic_DNA"/>
</dbReference>
<dbReference type="AlphaFoldDB" id="A0A9D7HLG6"/>
<organism evidence="1 2">
    <name type="scientific">Candidatus Methylophosphatis roskildensis</name>
    <dbReference type="NCBI Taxonomy" id="2899263"/>
    <lineage>
        <taxon>Bacteria</taxon>
        <taxon>Pseudomonadati</taxon>
        <taxon>Pseudomonadota</taxon>
        <taxon>Betaproteobacteria</taxon>
        <taxon>Nitrosomonadales</taxon>
        <taxon>Sterolibacteriaceae</taxon>
        <taxon>Candidatus Methylophosphatis</taxon>
    </lineage>
</organism>
<gene>
    <name evidence="1" type="ORF">IPH26_06835</name>
</gene>
<accession>A0A9D7HLG6</accession>
<protein>
    <submittedName>
        <fullName evidence="1">Uncharacterized protein</fullName>
    </submittedName>
</protein>
<name>A0A9D7HLG6_9PROT</name>
<dbReference type="Proteomes" id="UP000807785">
    <property type="component" value="Unassembled WGS sequence"/>
</dbReference>
<reference evidence="1" key="1">
    <citation type="submission" date="2020-10" db="EMBL/GenBank/DDBJ databases">
        <title>Connecting structure to function with the recovery of over 1000 high-quality activated sludge metagenome-assembled genomes encoding full-length rRNA genes using long-read sequencing.</title>
        <authorList>
            <person name="Singleton C.M."/>
            <person name="Petriglieri F."/>
            <person name="Kristensen J.M."/>
            <person name="Kirkegaard R.H."/>
            <person name="Michaelsen T.Y."/>
            <person name="Andersen M.H."/>
            <person name="Karst S.M."/>
            <person name="Dueholm M.S."/>
            <person name="Nielsen P.H."/>
            <person name="Albertsen M."/>
        </authorList>
    </citation>
    <scope>NUCLEOTIDE SEQUENCE</scope>
    <source>
        <strain evidence="1">Bjer_18-Q3-R1-45_BAT3C.347</strain>
    </source>
</reference>